<organism evidence="3">
    <name type="scientific">Cladocopium goreaui</name>
    <dbReference type="NCBI Taxonomy" id="2562237"/>
    <lineage>
        <taxon>Eukaryota</taxon>
        <taxon>Sar</taxon>
        <taxon>Alveolata</taxon>
        <taxon>Dinophyceae</taxon>
        <taxon>Suessiales</taxon>
        <taxon>Symbiodiniaceae</taxon>
        <taxon>Cladocopium</taxon>
    </lineage>
</organism>
<feature type="compositionally biased region" description="Low complexity" evidence="1">
    <location>
        <begin position="819"/>
        <end position="835"/>
    </location>
</feature>
<evidence type="ECO:0000256" key="1">
    <source>
        <dbReference type="SAM" id="MobiDB-lite"/>
    </source>
</evidence>
<dbReference type="OrthoDB" id="116216at2759"/>
<feature type="domain" description="Integrase catalytic" evidence="2">
    <location>
        <begin position="126"/>
        <end position="293"/>
    </location>
</feature>
<comment type="caution">
    <text evidence="3">The sequence shown here is derived from an EMBL/GenBank/DDBJ whole genome shotgun (WGS) entry which is preliminary data.</text>
</comment>
<evidence type="ECO:0000313" key="3">
    <source>
        <dbReference type="EMBL" id="CAI3977500.1"/>
    </source>
</evidence>
<dbReference type="EMBL" id="CAMXCT010000347">
    <property type="protein sequence ID" value="CAI3977500.1"/>
    <property type="molecule type" value="Genomic_DNA"/>
</dbReference>
<dbReference type="PROSITE" id="PS50994">
    <property type="entry name" value="INTEGRASE"/>
    <property type="match status" value="1"/>
</dbReference>
<dbReference type="InterPro" id="IPR001584">
    <property type="entry name" value="Integrase_cat-core"/>
</dbReference>
<evidence type="ECO:0000313" key="6">
    <source>
        <dbReference type="Proteomes" id="UP001152797"/>
    </source>
</evidence>
<dbReference type="GO" id="GO:0003676">
    <property type="term" value="F:nucleic acid binding"/>
    <property type="evidence" value="ECO:0007669"/>
    <property type="project" value="InterPro"/>
</dbReference>
<evidence type="ECO:0000313" key="4">
    <source>
        <dbReference type="EMBL" id="CAL1130875.1"/>
    </source>
</evidence>
<dbReference type="InterPro" id="IPR036397">
    <property type="entry name" value="RNaseH_sf"/>
</dbReference>
<name>A0A9P1BRQ6_9DINO</name>
<dbReference type="Gene3D" id="3.30.420.10">
    <property type="entry name" value="Ribonuclease H-like superfamily/Ribonuclease H"/>
    <property type="match status" value="1"/>
</dbReference>
<reference evidence="3" key="1">
    <citation type="submission" date="2022-10" db="EMBL/GenBank/DDBJ databases">
        <authorList>
            <person name="Chen Y."/>
            <person name="Dougan E. K."/>
            <person name="Chan C."/>
            <person name="Rhodes N."/>
            <person name="Thang M."/>
        </authorList>
    </citation>
    <scope>NUCLEOTIDE SEQUENCE</scope>
</reference>
<feature type="compositionally biased region" description="Acidic residues" evidence="1">
    <location>
        <begin position="1340"/>
        <end position="1355"/>
    </location>
</feature>
<accession>A0A9P1BRQ6</accession>
<gene>
    <name evidence="3" type="ORF">C1SCF055_LOCUS5635</name>
</gene>
<reference evidence="4" key="2">
    <citation type="submission" date="2024-04" db="EMBL/GenBank/DDBJ databases">
        <authorList>
            <person name="Chen Y."/>
            <person name="Shah S."/>
            <person name="Dougan E. K."/>
            <person name="Thang M."/>
            <person name="Chan C."/>
        </authorList>
    </citation>
    <scope>NUCLEOTIDE SEQUENCE [LARGE SCALE GENOMIC DNA]</scope>
</reference>
<feature type="compositionally biased region" description="Basic residues" evidence="1">
    <location>
        <begin position="777"/>
        <end position="788"/>
    </location>
</feature>
<feature type="compositionally biased region" description="Gly residues" evidence="1">
    <location>
        <begin position="1048"/>
        <end position="1064"/>
    </location>
</feature>
<feature type="region of interest" description="Disordered" evidence="1">
    <location>
        <begin position="437"/>
        <end position="462"/>
    </location>
</feature>
<feature type="compositionally biased region" description="Gly residues" evidence="1">
    <location>
        <begin position="972"/>
        <end position="984"/>
    </location>
</feature>
<sequence>MIGAILKCHSHSEHLGIEVKVKEVNTLLEEIYNLDYVINEHFKQISDPGQVHGSEHRQREEPRLIVNNEMYYMRFLQVNWTRWKMRSWSRDKNSKNQDENCRLGTDSAWLGLYDEHMKVSGTLPTRRSAPPRELAFNDCVGVDVIYLPLPGGQHKTRPALNIIDWSSKFQLMIPLTAKKPPVVREAYRQWIRIFGPSKRIALDMGREFRQAFATSAEEDGSFADPAAVEAPNQRGITKRHGKPFKFMLLKAMHNYNCQSTKEWEQLIDEVVMTKNRLLQNNGFSPMQRGLLSGDDGNRALPSRARMGDLSVERAMRMRKAAAQAFVEADADAALRRAIETGPRPMEDYQIGEMVYFFRKGADKENLTVSGWLKDLVDTKADLAQSRNKGIWILQTILYLNYKIEWNPRTGYEPSEPIDDTGDLAIPRRPIPPHLKRLLEREDPPPRKRYFTKAPPPQGEPGLEEADKNHLLLKKRVTVNFLTVQVFFLNILRTIATGEEDTNETQMKMKTGQQNSRQKKEVRFNDLSKTNQTKFRKAIEKEIKNNLSIGAYTILSQEKSAKVRREQPDKVMESRYVLTAKEIELDEVDETKTAGLLLDWEREEPCKAKARHVMKGFSETGSENIETATPQVTREEALMEQLHLVTYVKSQGVTAAFNLGKYSKTVLAQHAVSAPDLSDQLGLLQGLANVSTELAMKYSDLKAAVTETVRQFPDVKAKFTQSQQATLNGDLASSLLVLLNHARRLKDPKRYQEACSKATAQQEARLEQIRALLVGSSAKKKKKKKKKKQPASPPASPATSVKTEDLLAIHAQVREAIKRPAASLKKPAAALEAKGPKPSKQKNGKGKGKNQKEGMNQKPLANDLVVKGKKMHLMEYKSTGACAVRLSQGRQLLQVVSKKGAEESYKLAKSIMQKLQSGESLGAARAWKKLKLGQEKSQRKVTVQLAATSYNQNQQGGNQADKGKGKSYAESWGGKGVPSGEGGGGATRVWRDNLRLLRQYYNPDISVSLWLNHLSLYCSQTWPEVGQKGDWESNRMFLEKVKEKVAPGGMSGGHASGGDGSGGKGAEAPQGAAEANQSYEPRRAQLGELEECFSVPGVTGLLRAEMGCQEGALEVQWFCAPIETAELDELAKKEEMSEKDFSQALAKLPEKQVQLLWKKFEASRKSSDQDKKYKEETNGAGSVAKKKSLLLSWAMGGAKCDKHYKGAMMKLSLDKSHGVKRAWVSKKKCEEDLGLEEMRLRLSAVTLKWRRNPEDPRFFQFQATTGKEATYLHKHKEAHRKVEGTGSLTEAMAFNQLMDDDDLDERHFDLSQAAPSKPLGLDDGLAAAMGLKAKKKKGASGEEDEEEDEEKDEEEEKETKGNKWDQMSQVSAGDGQKQLEAQQKALVKKVQESQKNGQAALKQVTAHLAGKTGAKTELAKVLTQACTALKDLKSKKQLAAKAMKHYHKQESERPFTDMRPTAAWRSTILSAADLAKKFKHPLFKVPGVSVPTLKLDILHLLDLGVSCYLYGNVLYSVMNGLGGTSKEANLASLNKLLVRPYDAQEVPSGKRIRPLHLSDIAKTSEEYTSLKHIKGARVRWLSPIMVELCKLYKAGKAPKHRLEAVTALNNMYNALKVPWQEWLEEASKTFNSNTENLLAHYSWLAKDAMQEGKHLYSMTQKHHVLCHMGPQAAHLHPATCWRYGSEGFMSIMVHMTSRVIAVATDDLLHGGDEHHIKCMEQIRETYRLGKFQFGHGKFTGKYFHQKEDYSIVVNQENYVKDKLINIDLTKQQKRQRYSMCNEKQVSALRANVGALAWLAKETRLDLAGRVELLQQAFPKPRVLNLLEANTLTLEAKQTATSGIVLMPVPVERLRVGKLQGPELQSLLPSRTTMKDGGETLEELEHTKINDVFLKLLSTSSQGHDMKKQEWESKLAEIPFVSVVDSKSLFDCLNKLICTYAQIEDKRTAIDVAILKDDLCKTGGHVR</sequence>
<feature type="region of interest" description="Disordered" evidence="1">
    <location>
        <begin position="774"/>
        <end position="802"/>
    </location>
</feature>
<dbReference type="SUPFAM" id="SSF53098">
    <property type="entry name" value="Ribonuclease H-like"/>
    <property type="match status" value="1"/>
</dbReference>
<dbReference type="EMBL" id="CAMXCT020000347">
    <property type="protein sequence ID" value="CAL1130875.1"/>
    <property type="molecule type" value="Genomic_DNA"/>
</dbReference>
<dbReference type="EMBL" id="CAMXCT030000347">
    <property type="protein sequence ID" value="CAL4764812.1"/>
    <property type="molecule type" value="Genomic_DNA"/>
</dbReference>
<keyword evidence="6" id="KW-1185">Reference proteome</keyword>
<feature type="region of interest" description="Disordered" evidence="1">
    <location>
        <begin position="1333"/>
        <end position="1379"/>
    </location>
</feature>
<evidence type="ECO:0000313" key="5">
    <source>
        <dbReference type="EMBL" id="CAL4764812.1"/>
    </source>
</evidence>
<proteinExistence type="predicted"/>
<protein>
    <submittedName>
        <fullName evidence="5">Copia protein</fullName>
    </submittedName>
</protein>
<evidence type="ECO:0000259" key="2">
    <source>
        <dbReference type="PROSITE" id="PS50994"/>
    </source>
</evidence>
<dbReference type="Proteomes" id="UP001152797">
    <property type="component" value="Unassembled WGS sequence"/>
</dbReference>
<feature type="compositionally biased region" description="Basic residues" evidence="1">
    <location>
        <begin position="836"/>
        <end position="848"/>
    </location>
</feature>
<feature type="region of interest" description="Disordered" evidence="1">
    <location>
        <begin position="818"/>
        <end position="859"/>
    </location>
</feature>
<feature type="region of interest" description="Disordered" evidence="1">
    <location>
        <begin position="1044"/>
        <end position="1077"/>
    </location>
</feature>
<dbReference type="InterPro" id="IPR012337">
    <property type="entry name" value="RNaseH-like_sf"/>
</dbReference>
<dbReference type="GO" id="GO:0015074">
    <property type="term" value="P:DNA integration"/>
    <property type="evidence" value="ECO:0007669"/>
    <property type="project" value="InterPro"/>
</dbReference>
<feature type="region of interest" description="Disordered" evidence="1">
    <location>
        <begin position="951"/>
        <end position="984"/>
    </location>
</feature>